<accession>A0AC58UHF2</accession>
<dbReference type="RefSeq" id="XP_075108916.1">
    <property type="nucleotide sequence ID" value="XM_075252815.1"/>
</dbReference>
<reference evidence="2" key="2">
    <citation type="submission" date="2025-08" db="UniProtKB">
        <authorList>
            <consortium name="RefSeq"/>
        </authorList>
    </citation>
    <scope>IDENTIFICATION</scope>
    <source>
        <tissue evidence="2">Leaf</tissue>
    </source>
</reference>
<proteinExistence type="predicted"/>
<sequence>MEGIDYNEVFSLVVKHTSIRVLLDLVALHDLELEQLDVKTAFLHDMSPKIDEEMEQMSSVPYSSVVGSIMYDMVCTRPDISYAISVMSRYMACPSKEHWQAMKWILRYLKGTADVGLTFYKDKLSESLVGYVDSDYAWDLDKRRSLTGYIFTLSGIVISWKETLHSVIVLSAIEAEYIAITEVVKEAIWLQGLVSDLGLAQKKTQVFCDIQSVIHLTKNYMFHERTKHIKARHHFI</sequence>
<keyword evidence="1" id="KW-1185">Reference proteome</keyword>
<evidence type="ECO:0000313" key="2">
    <source>
        <dbReference type="RefSeq" id="XP_075108916.1"/>
    </source>
</evidence>
<organism evidence="1 2">
    <name type="scientific">Nicotiana tabacum</name>
    <name type="common">Common tobacco</name>
    <dbReference type="NCBI Taxonomy" id="4097"/>
    <lineage>
        <taxon>Eukaryota</taxon>
        <taxon>Viridiplantae</taxon>
        <taxon>Streptophyta</taxon>
        <taxon>Embryophyta</taxon>
        <taxon>Tracheophyta</taxon>
        <taxon>Spermatophyta</taxon>
        <taxon>Magnoliopsida</taxon>
        <taxon>eudicotyledons</taxon>
        <taxon>Gunneridae</taxon>
        <taxon>Pentapetalae</taxon>
        <taxon>asterids</taxon>
        <taxon>lamiids</taxon>
        <taxon>Solanales</taxon>
        <taxon>Solanaceae</taxon>
        <taxon>Nicotianoideae</taxon>
        <taxon>Nicotianeae</taxon>
        <taxon>Nicotiana</taxon>
    </lineage>
</organism>
<name>A0AC58UHF2_TOBAC</name>
<dbReference type="Proteomes" id="UP000790787">
    <property type="component" value="Chromosome 5"/>
</dbReference>
<reference evidence="1" key="1">
    <citation type="journal article" date="2014" name="Nat. Commun.">
        <title>The tobacco genome sequence and its comparison with those of tomato and potato.</title>
        <authorList>
            <person name="Sierro N."/>
            <person name="Battey J.N."/>
            <person name="Ouadi S."/>
            <person name="Bakaher N."/>
            <person name="Bovet L."/>
            <person name="Willig A."/>
            <person name="Goepfert S."/>
            <person name="Peitsch M.C."/>
            <person name="Ivanov N.V."/>
        </authorList>
    </citation>
    <scope>NUCLEOTIDE SEQUENCE [LARGE SCALE GENOMIC DNA]</scope>
</reference>
<gene>
    <name evidence="2" type="primary">LOC142180749</name>
</gene>
<protein>
    <submittedName>
        <fullName evidence="2">Secreted RxLR effector protein 161-like</fullName>
    </submittedName>
</protein>
<evidence type="ECO:0000313" key="1">
    <source>
        <dbReference type="Proteomes" id="UP000790787"/>
    </source>
</evidence>